<gene>
    <name evidence="3" type="ORF">AB4875_13200</name>
</gene>
<dbReference type="PANTHER" id="PTHR44366">
    <property type="entry name" value="UDP-N-ACETYLGLUCOSAMINE--PEPTIDE N-ACETYLGLUCOSAMINYLTRANSFERASE 110 KDA SUBUNIT"/>
    <property type="match status" value="1"/>
</dbReference>
<keyword evidence="4" id="KW-1185">Reference proteome</keyword>
<dbReference type="InterPro" id="IPR019734">
    <property type="entry name" value="TPR_rpt"/>
</dbReference>
<evidence type="ECO:0000256" key="1">
    <source>
        <dbReference type="PROSITE-ProRule" id="PRU00339"/>
    </source>
</evidence>
<dbReference type="InterPro" id="IPR011990">
    <property type="entry name" value="TPR-like_helical_dom_sf"/>
</dbReference>
<dbReference type="RefSeq" id="WP_368376517.1">
    <property type="nucleotide sequence ID" value="NZ_JBFRYB010000001.1"/>
</dbReference>
<dbReference type="Gene3D" id="1.25.40.10">
    <property type="entry name" value="Tetratricopeptide repeat domain"/>
    <property type="match status" value="2"/>
</dbReference>
<evidence type="ECO:0000259" key="2">
    <source>
        <dbReference type="Pfam" id="PF04230"/>
    </source>
</evidence>
<proteinExistence type="predicted"/>
<protein>
    <submittedName>
        <fullName evidence="3">Polysaccharide pyruvyl transferase family protein</fullName>
    </submittedName>
</protein>
<reference evidence="3 4" key="1">
    <citation type="journal article" date="2011" name="Int. J. Syst. Evol. Microbiol.">
        <title>Zhongshania antarctica gen. nov., sp. nov. and Zhongshania guokunii sp. nov., gammaproteobacteria respectively isolated from coastal attached (fast) ice and surface seawater of the Antarctic.</title>
        <authorList>
            <person name="Li H.J."/>
            <person name="Zhang X.Y."/>
            <person name="Chen C.X."/>
            <person name="Zhang Y.J."/>
            <person name="Gao Z.M."/>
            <person name="Yu Y."/>
            <person name="Chen X.L."/>
            <person name="Chen B."/>
            <person name="Zhang Y.Z."/>
        </authorList>
    </citation>
    <scope>NUCLEOTIDE SEQUENCE [LARGE SCALE GENOMIC DNA]</scope>
    <source>
        <strain evidence="3 4">R06B22</strain>
    </source>
</reference>
<name>A0ABV3TXW0_9GAMM</name>
<accession>A0ABV3TXW0</accession>
<dbReference type="SUPFAM" id="SSF48452">
    <property type="entry name" value="TPR-like"/>
    <property type="match status" value="1"/>
</dbReference>
<organism evidence="3 4">
    <name type="scientific">Zhongshania arctica</name>
    <dbReference type="NCBI Taxonomy" id="3238302"/>
    <lineage>
        <taxon>Bacteria</taxon>
        <taxon>Pseudomonadati</taxon>
        <taxon>Pseudomonadota</taxon>
        <taxon>Gammaproteobacteria</taxon>
        <taxon>Cellvibrionales</taxon>
        <taxon>Spongiibacteraceae</taxon>
        <taxon>Zhongshania</taxon>
    </lineage>
</organism>
<feature type="repeat" description="TPR" evidence="1">
    <location>
        <begin position="169"/>
        <end position="202"/>
    </location>
</feature>
<dbReference type="EMBL" id="JBFRYB010000001">
    <property type="protein sequence ID" value="MEX1666443.1"/>
    <property type="molecule type" value="Genomic_DNA"/>
</dbReference>
<keyword evidence="3" id="KW-0808">Transferase</keyword>
<sequence>MAKKKNNSGVSGAHSRPLKRSAVGAAQVLSTSAQSVFQQALEYHKVAQWHLAAPLYERVLAQFPKHPDSLHLLGLVAQALNKSDQACSLISQAIGLSPKVAAYHFNYGVVLQGQGDDLAAIAAYRQAIRLKPDYQQAYENLGVALQDSGSDDAALQAYEQALEQNPLSLIALKNLGTLHFKAGHTSLSLRCFEQALDIAPADAELRLKRSGSLLRLGQWQRAWREYRWRFSEKSFLANNPPRSTGLPHTEPECIAGRRLLISSEQGLGDEIMFASCFDDVIASAEHCVLECDPRLVALYTRSFPAAEVRAKHSINPFGLDSFVPAGDLPMHFRQQDEDFGGRPYLKVDADKQARWQTQLQQLGSKLKVGICWRGGTEARVMKERSIALKSWRPLFAKADVSFVNLQYGCESAEIDQLGDKVHTFSDLDVFNDIDGLAALVANLDLVISVDNTTVHLAGALGVPVWVLLPRGPDRRWVDDRDDSPWYSSARLFRNSGGKDGWRDVMAKLAAELSSFKPARPAEARISDISDIPEPMLPSTADAKTCVFLNDTSNWYHWGCSGTSLSIHRALRGRGYDVQALPIALTQSLAGLPTSPEEFDSDEVYAAFTSKNTSLVSQVSAADIVVINGEGSLHGGGIVPIGLLYIAFVAKTRLAKTVQIINHSCYPQGSDTSSDGPLNRLYQRVYQQLDFIAVREPVSLRLLQSLDIPCVQSFDCLPLFIDSLQALQSKRVSDKPYIVLTGSVAWGEAIAEPLTQFLQQRLAVGYSIKLLIGASAFLAADDVVFVQWMQRKAAGQFELCVTDTEQAWLECIANAALLVSGRFHHSIAAAFLETPFIVTASNTPKVAGLLELLEMPTALLQADQEFLNNLTLMTDQRLAQPGQFILSTERRQTLIALAGNNFTCLNATLS</sequence>
<dbReference type="PANTHER" id="PTHR44366:SF1">
    <property type="entry name" value="UDP-N-ACETYLGLUCOSAMINE--PEPTIDE N-ACETYLGLUCOSAMINYLTRANSFERASE 110 KDA SUBUNIT"/>
    <property type="match status" value="1"/>
</dbReference>
<feature type="repeat" description="TPR" evidence="1">
    <location>
        <begin position="101"/>
        <end position="134"/>
    </location>
</feature>
<feature type="repeat" description="TPR" evidence="1">
    <location>
        <begin position="135"/>
        <end position="168"/>
    </location>
</feature>
<dbReference type="SUPFAM" id="SSF53756">
    <property type="entry name" value="UDP-Glycosyltransferase/glycogen phosphorylase"/>
    <property type="match status" value="1"/>
</dbReference>
<dbReference type="SMART" id="SM00028">
    <property type="entry name" value="TPR"/>
    <property type="match status" value="5"/>
</dbReference>
<keyword evidence="1" id="KW-0802">TPR repeat</keyword>
<dbReference type="Pfam" id="PF13414">
    <property type="entry name" value="TPR_11"/>
    <property type="match status" value="1"/>
</dbReference>
<dbReference type="InterPro" id="IPR007345">
    <property type="entry name" value="Polysacch_pyruvyl_Trfase"/>
</dbReference>
<dbReference type="GO" id="GO:0016740">
    <property type="term" value="F:transferase activity"/>
    <property type="evidence" value="ECO:0007669"/>
    <property type="project" value="UniProtKB-KW"/>
</dbReference>
<feature type="domain" description="Polysaccharide pyruvyl transferase" evidence="2">
    <location>
        <begin position="601"/>
        <end position="839"/>
    </location>
</feature>
<evidence type="ECO:0000313" key="3">
    <source>
        <dbReference type="EMBL" id="MEX1666443.1"/>
    </source>
</evidence>
<comment type="caution">
    <text evidence="3">The sequence shown here is derived from an EMBL/GenBank/DDBJ whole genome shotgun (WGS) entry which is preliminary data.</text>
</comment>
<dbReference type="Proteomes" id="UP001557484">
    <property type="component" value="Unassembled WGS sequence"/>
</dbReference>
<dbReference type="InterPro" id="IPR037919">
    <property type="entry name" value="OGT"/>
</dbReference>
<dbReference type="Pfam" id="PF13432">
    <property type="entry name" value="TPR_16"/>
    <property type="match status" value="1"/>
</dbReference>
<dbReference type="Pfam" id="PF04230">
    <property type="entry name" value="PS_pyruv_trans"/>
    <property type="match status" value="1"/>
</dbReference>
<dbReference type="Gene3D" id="3.40.50.2000">
    <property type="entry name" value="Glycogen Phosphorylase B"/>
    <property type="match status" value="1"/>
</dbReference>
<evidence type="ECO:0000313" key="4">
    <source>
        <dbReference type="Proteomes" id="UP001557484"/>
    </source>
</evidence>
<dbReference type="PROSITE" id="PS50005">
    <property type="entry name" value="TPR"/>
    <property type="match status" value="3"/>
</dbReference>
<dbReference type="PROSITE" id="PS50293">
    <property type="entry name" value="TPR_REGION"/>
    <property type="match status" value="1"/>
</dbReference>